<organism evidence="2 3">
    <name type="scientific">Botryobasidium botryosum (strain FD-172 SS1)</name>
    <dbReference type="NCBI Taxonomy" id="930990"/>
    <lineage>
        <taxon>Eukaryota</taxon>
        <taxon>Fungi</taxon>
        <taxon>Dikarya</taxon>
        <taxon>Basidiomycota</taxon>
        <taxon>Agaricomycotina</taxon>
        <taxon>Agaricomycetes</taxon>
        <taxon>Cantharellales</taxon>
        <taxon>Botryobasidiaceae</taxon>
        <taxon>Botryobasidium</taxon>
    </lineage>
</organism>
<dbReference type="HOGENOM" id="CLU_415037_0_0_1"/>
<dbReference type="SUPFAM" id="SSF47769">
    <property type="entry name" value="SAM/Pointed domain"/>
    <property type="match status" value="1"/>
</dbReference>
<evidence type="ECO:0000256" key="1">
    <source>
        <dbReference type="SAM" id="MobiDB-lite"/>
    </source>
</evidence>
<dbReference type="InterPro" id="IPR013761">
    <property type="entry name" value="SAM/pointed_sf"/>
</dbReference>
<dbReference type="InParanoid" id="A0A067M7U6"/>
<gene>
    <name evidence="2" type="ORF">BOTBODRAFT_448447</name>
</gene>
<proteinExistence type="predicted"/>
<evidence type="ECO:0008006" key="4">
    <source>
        <dbReference type="Google" id="ProtNLM"/>
    </source>
</evidence>
<dbReference type="EMBL" id="KL198056">
    <property type="protein sequence ID" value="KDQ11649.1"/>
    <property type="molecule type" value="Genomic_DNA"/>
</dbReference>
<keyword evidence="3" id="KW-1185">Reference proteome</keyword>
<feature type="compositionally biased region" description="Low complexity" evidence="1">
    <location>
        <begin position="590"/>
        <end position="606"/>
    </location>
</feature>
<dbReference type="Proteomes" id="UP000027195">
    <property type="component" value="Unassembled WGS sequence"/>
</dbReference>
<feature type="region of interest" description="Disordered" evidence="1">
    <location>
        <begin position="590"/>
        <end position="649"/>
    </location>
</feature>
<feature type="compositionally biased region" description="Polar residues" evidence="1">
    <location>
        <begin position="607"/>
        <end position="632"/>
    </location>
</feature>
<accession>A0A067M7U6</accession>
<protein>
    <recommendedName>
        <fullName evidence="4">SAM domain-containing protein</fullName>
    </recommendedName>
</protein>
<dbReference type="AlphaFoldDB" id="A0A067M7U6"/>
<sequence length="661" mass="67277">MAPAPLVCALENDNLVLAVATSVPLPVSPVLAPASDFMECSIPLPDSPALGPALLVSPVVDLVPLVPSPGFFECTMPLPSSPVIVEQEEVVSQLPLSAALPTQDCSPLEEVSRTSTIQACLNESCDGCAAMAASASTSSAISSAIEGALTAPAHLACAMVRAYTRDFFPATTDGCVLVQEDDDLVLATATSIPLPASSLSPDFIECLIPLPESPALGPALNVPTAVDSVPLPPLAPLADSFECTVPLPDSPTVGLVADSALDSATGLAPLAPAPSYAECGTQAVPRLQCDLPRPHFKRLFKRVPRDVRHICLSYVPNSFLEDVEGWFGSDLMEMGSFARRFKGMHWVDIIMLTDQQLYDLGILSAGPRGRLLTAFHILREARSIEHPPEQPALVKPATNTVPPPIDYAALAMPPTATAALEVASDVVATASAAGSNSAVAPAVLDGPSPSHAPAAVLEVSAAPADAPAVIAGASALVSPPTLEPQEAVPGGSQVLAEVDVLAAVPAKRKSRRSKRTGGLQIAPEPALVAAPDDATSAALASPPLSVSDSTTSAAVGATTVSSPAHTLASASDVVTPVPSTTPIAIAAAVPAGPTAARPSSAPGSSAQHSTQRAAPSSASNTGEALRSVTASERSVVVGKSQRPPRTGHWTLQLASTLAAQR</sequence>
<name>A0A067M7U6_BOTB1</name>
<evidence type="ECO:0000313" key="3">
    <source>
        <dbReference type="Proteomes" id="UP000027195"/>
    </source>
</evidence>
<evidence type="ECO:0000313" key="2">
    <source>
        <dbReference type="EMBL" id="KDQ11649.1"/>
    </source>
</evidence>
<dbReference type="Gene3D" id="1.10.150.50">
    <property type="entry name" value="Transcription Factor, Ets-1"/>
    <property type="match status" value="1"/>
</dbReference>
<reference evidence="3" key="1">
    <citation type="journal article" date="2014" name="Proc. Natl. Acad. Sci. U.S.A.">
        <title>Extensive sampling of basidiomycete genomes demonstrates inadequacy of the white-rot/brown-rot paradigm for wood decay fungi.</title>
        <authorList>
            <person name="Riley R."/>
            <person name="Salamov A.A."/>
            <person name="Brown D.W."/>
            <person name="Nagy L.G."/>
            <person name="Floudas D."/>
            <person name="Held B.W."/>
            <person name="Levasseur A."/>
            <person name="Lombard V."/>
            <person name="Morin E."/>
            <person name="Otillar R."/>
            <person name="Lindquist E.A."/>
            <person name="Sun H."/>
            <person name="LaButti K.M."/>
            <person name="Schmutz J."/>
            <person name="Jabbour D."/>
            <person name="Luo H."/>
            <person name="Baker S.E."/>
            <person name="Pisabarro A.G."/>
            <person name="Walton J.D."/>
            <person name="Blanchette R.A."/>
            <person name="Henrissat B."/>
            <person name="Martin F."/>
            <person name="Cullen D."/>
            <person name="Hibbett D.S."/>
            <person name="Grigoriev I.V."/>
        </authorList>
    </citation>
    <scope>NUCLEOTIDE SEQUENCE [LARGE SCALE GENOMIC DNA]</scope>
    <source>
        <strain evidence="3">FD-172 SS1</strain>
    </source>
</reference>